<keyword evidence="1" id="KW-0472">Membrane</keyword>
<dbReference type="KEGG" id="lit:FPZ52_04100"/>
<dbReference type="OrthoDB" id="7871392at2"/>
<feature type="transmembrane region" description="Helical" evidence="1">
    <location>
        <begin position="51"/>
        <end position="68"/>
    </location>
</feature>
<proteinExistence type="predicted"/>
<evidence type="ECO:0000313" key="3">
    <source>
        <dbReference type="Proteomes" id="UP000318483"/>
    </source>
</evidence>
<sequence length="80" mass="8848">MARYRRDPLHAYNERVKLLAGFTNAIGLGLIGFAILRPMTADPAQLGPLSWYWGGSGLAFHIIAHYILGRLRKGVTDDPV</sequence>
<gene>
    <name evidence="2" type="ORF">FPZ52_04100</name>
</gene>
<keyword evidence="1" id="KW-0812">Transmembrane</keyword>
<dbReference type="RefSeq" id="WP_146363976.1">
    <property type="nucleotide sequence ID" value="NZ_CP042261.1"/>
</dbReference>
<organism evidence="2 3">
    <name type="scientific">Qingshengfaniella alkalisoli</name>
    <dbReference type="NCBI Taxonomy" id="2599296"/>
    <lineage>
        <taxon>Bacteria</taxon>
        <taxon>Pseudomonadati</taxon>
        <taxon>Pseudomonadota</taxon>
        <taxon>Alphaproteobacteria</taxon>
        <taxon>Rhodobacterales</taxon>
        <taxon>Paracoccaceae</taxon>
        <taxon>Qingshengfaniella</taxon>
    </lineage>
</organism>
<protein>
    <recommendedName>
        <fullName evidence="4">2TM domain-containing protein</fullName>
    </recommendedName>
</protein>
<dbReference type="EMBL" id="CP042261">
    <property type="protein sequence ID" value="QDY68894.1"/>
    <property type="molecule type" value="Genomic_DNA"/>
</dbReference>
<keyword evidence="1" id="KW-1133">Transmembrane helix</keyword>
<keyword evidence="3" id="KW-1185">Reference proteome</keyword>
<reference evidence="2 3" key="1">
    <citation type="submission" date="2019-07" db="EMBL/GenBank/DDBJ databases">
        <title>Litoreibacter alkalisoli sp. nov., isolated from saline-alkaline soil.</title>
        <authorList>
            <person name="Wang S."/>
            <person name="Xu L."/>
            <person name="Xing Y.-T."/>
            <person name="Sun J.-Q."/>
        </authorList>
    </citation>
    <scope>NUCLEOTIDE SEQUENCE [LARGE SCALE GENOMIC DNA]</scope>
    <source>
        <strain evidence="2 3">LN3S51</strain>
    </source>
</reference>
<dbReference type="AlphaFoldDB" id="A0A5B8ITC5"/>
<dbReference type="Proteomes" id="UP000318483">
    <property type="component" value="Chromosome"/>
</dbReference>
<evidence type="ECO:0008006" key="4">
    <source>
        <dbReference type="Google" id="ProtNLM"/>
    </source>
</evidence>
<name>A0A5B8ITC5_9RHOB</name>
<evidence type="ECO:0000313" key="2">
    <source>
        <dbReference type="EMBL" id="QDY68894.1"/>
    </source>
</evidence>
<feature type="transmembrane region" description="Helical" evidence="1">
    <location>
        <begin position="21"/>
        <end position="39"/>
    </location>
</feature>
<accession>A0A5B8ITC5</accession>
<evidence type="ECO:0000256" key="1">
    <source>
        <dbReference type="SAM" id="Phobius"/>
    </source>
</evidence>